<evidence type="ECO:0000259" key="3">
    <source>
        <dbReference type="Pfam" id="PF00185"/>
    </source>
</evidence>
<keyword evidence="2" id="KW-0028">Amino-acid biosynthesis</keyword>
<dbReference type="Proteomes" id="UP000184041">
    <property type="component" value="Unassembled WGS sequence"/>
</dbReference>
<dbReference type="HAMAP" id="MF_02235">
    <property type="entry name" value="SOTCase"/>
    <property type="match status" value="1"/>
</dbReference>
<evidence type="ECO:0000313" key="6">
    <source>
        <dbReference type="Proteomes" id="UP000184041"/>
    </source>
</evidence>
<protein>
    <recommendedName>
        <fullName evidence="2">N-succinylornithine carbamoyltransferase</fullName>
        <ecNumber evidence="2">2.1.3.11</ecNumber>
    </recommendedName>
    <alternativeName>
        <fullName evidence="2">N-succinyl-L-ornithine transcarbamylase</fullName>
        <shortName evidence="2">SOTCase</shortName>
    </alternativeName>
</protein>
<dbReference type="UniPathway" id="UPA00068"/>
<comment type="similarity">
    <text evidence="2">Belongs to the aspartate/ornithine carbamoyltransferase superfamily. SOTCase family.</text>
</comment>
<feature type="binding site" evidence="2">
    <location>
        <position position="274"/>
    </location>
    <ligand>
        <name>N(2)-succinyl-L-ornithine</name>
        <dbReference type="ChEBI" id="CHEBI:58514"/>
    </ligand>
</feature>
<feature type="binding site" description="in other chain" evidence="2">
    <location>
        <position position="296"/>
    </location>
    <ligand>
        <name>carbamoyl phosphate</name>
        <dbReference type="ChEBI" id="CHEBI:58228"/>
        <note>ligand shared between two neighboring subunits</note>
    </ligand>
</feature>
<dbReference type="Gene3D" id="3.40.50.1370">
    <property type="entry name" value="Aspartate/ornithine carbamoyltransferase"/>
    <property type="match status" value="2"/>
</dbReference>
<dbReference type="InterPro" id="IPR006130">
    <property type="entry name" value="Asp/Orn_carbamoylTrfase"/>
</dbReference>
<dbReference type="InterPro" id="IPR006131">
    <property type="entry name" value="Asp_carbamoyltransf_Asp/Orn-bd"/>
</dbReference>
<dbReference type="Pfam" id="PF02729">
    <property type="entry name" value="OTCace_N"/>
    <property type="match status" value="1"/>
</dbReference>
<accession>A0A1M4XFC3</accession>
<dbReference type="RefSeq" id="WP_073060151.1">
    <property type="nucleotide sequence ID" value="NZ_FQUS01000004.1"/>
</dbReference>
<dbReference type="GO" id="GO:0016597">
    <property type="term" value="F:amino acid binding"/>
    <property type="evidence" value="ECO:0007669"/>
    <property type="project" value="InterPro"/>
</dbReference>
<feature type="binding site" evidence="2">
    <location>
        <position position="234"/>
    </location>
    <ligand>
        <name>N(2)-succinyl-L-ornithine</name>
        <dbReference type="ChEBI" id="CHEBI:58514"/>
    </ligand>
</feature>
<name>A0A1M4XFC3_9BACT</name>
<dbReference type="PANTHER" id="PTHR45753:SF3">
    <property type="entry name" value="ORNITHINE TRANSCARBAMYLASE, MITOCHONDRIAL"/>
    <property type="match status" value="1"/>
</dbReference>
<dbReference type="Pfam" id="PF00185">
    <property type="entry name" value="OTCace"/>
    <property type="match status" value="1"/>
</dbReference>
<comment type="pathway">
    <text evidence="2">Amino-acid biosynthesis; L-arginine biosynthesis.</text>
</comment>
<proteinExistence type="inferred from homology"/>
<dbReference type="PANTHER" id="PTHR45753">
    <property type="entry name" value="ORNITHINE CARBAMOYLTRANSFERASE, MITOCHONDRIAL"/>
    <property type="match status" value="1"/>
</dbReference>
<comment type="catalytic activity">
    <reaction evidence="2">
        <text>N(2)-succinyl-L-ornithine + carbamoyl phosphate = N(2)-succinyl-L-citrulline + phosphate + H(+)</text>
        <dbReference type="Rhea" id="RHEA:25884"/>
        <dbReference type="ChEBI" id="CHEBI:15378"/>
        <dbReference type="ChEBI" id="CHEBI:43474"/>
        <dbReference type="ChEBI" id="CHEBI:58228"/>
        <dbReference type="ChEBI" id="CHEBI:58514"/>
        <dbReference type="ChEBI" id="CHEBI:58862"/>
        <dbReference type="EC" id="2.1.3.11"/>
    </reaction>
</comment>
<dbReference type="GO" id="GO:0042450">
    <property type="term" value="P:L-arginine biosynthetic process via ornithine"/>
    <property type="evidence" value="ECO:0007669"/>
    <property type="project" value="TreeGrafter"/>
</dbReference>
<dbReference type="InterPro" id="IPR036901">
    <property type="entry name" value="Asp/Orn_carbamoylTrfase_sf"/>
</dbReference>
<keyword evidence="1 2" id="KW-0808">Transferase</keyword>
<dbReference type="GO" id="GO:0004585">
    <property type="term" value="F:ornithine carbamoyltransferase activity"/>
    <property type="evidence" value="ECO:0007669"/>
    <property type="project" value="InterPro"/>
</dbReference>
<evidence type="ECO:0000256" key="2">
    <source>
        <dbReference type="HAMAP-Rule" id="MF_02235"/>
    </source>
</evidence>
<organism evidence="5 6">
    <name type="scientific">Fodinibius roseus</name>
    <dbReference type="NCBI Taxonomy" id="1194090"/>
    <lineage>
        <taxon>Bacteria</taxon>
        <taxon>Pseudomonadati</taxon>
        <taxon>Balneolota</taxon>
        <taxon>Balneolia</taxon>
        <taxon>Balneolales</taxon>
        <taxon>Balneolaceae</taxon>
        <taxon>Fodinibius</taxon>
    </lineage>
</organism>
<feature type="binding site" description="in other chain" evidence="2">
    <location>
        <position position="109"/>
    </location>
    <ligand>
        <name>carbamoyl phosphate</name>
        <dbReference type="ChEBI" id="CHEBI:58228"/>
        <note>ligand shared between two neighboring subunits</note>
    </ligand>
</feature>
<dbReference type="OrthoDB" id="9802587at2"/>
<dbReference type="PRINTS" id="PR00101">
    <property type="entry name" value="ATCASE"/>
</dbReference>
<keyword evidence="2" id="KW-0055">Arginine biosynthesis</keyword>
<dbReference type="NCBIfam" id="NF003384">
    <property type="entry name" value="PRK04523.1"/>
    <property type="match status" value="1"/>
</dbReference>
<feature type="binding site" evidence="2">
    <location>
        <position position="174"/>
    </location>
    <ligand>
        <name>N(2)-succinyl-L-ornithine</name>
        <dbReference type="ChEBI" id="CHEBI:58514"/>
    </ligand>
</feature>
<dbReference type="EMBL" id="FQUS01000004">
    <property type="protein sequence ID" value="SHE92090.1"/>
    <property type="molecule type" value="Genomic_DNA"/>
</dbReference>
<feature type="binding site" description="in other chain" evidence="2">
    <location>
        <begin position="46"/>
        <end position="49"/>
    </location>
    <ligand>
        <name>carbamoyl phosphate</name>
        <dbReference type="ChEBI" id="CHEBI:58228"/>
        <note>ligand shared between two neighboring subunits</note>
    </ligand>
</feature>
<dbReference type="PRINTS" id="PR00100">
    <property type="entry name" value="AOTCASE"/>
</dbReference>
<comment type="subunit">
    <text evidence="2">Homotrimer.</text>
</comment>
<comment type="function">
    <text evidence="2">Catalyzes the transfer of the carbamoyl group from carbamoyl phosphate to the delta-amino group of N(2)-succinyl-L-ornithine to produce N(2)-succinyl-L-citrulline. Is essential for arginine biosynthesis.</text>
</comment>
<dbReference type="AlphaFoldDB" id="A0A1M4XFC3"/>
<dbReference type="InterPro" id="IPR006132">
    <property type="entry name" value="Asp/Orn_carbamoyltranf_P-bd"/>
</dbReference>
<dbReference type="EC" id="2.1.3.11" evidence="2"/>
<feature type="domain" description="Aspartate/ornithine carbamoyltransferase Asp/Orn-binding" evidence="3">
    <location>
        <begin position="182"/>
        <end position="305"/>
    </location>
</feature>
<gene>
    <name evidence="2" type="primary">argF'</name>
    <name evidence="5" type="ORF">SAMN05443144_104109</name>
</gene>
<feature type="binding site" description="in other chain" evidence="2">
    <location>
        <begin position="146"/>
        <end position="149"/>
    </location>
    <ligand>
        <name>carbamoyl phosphate</name>
        <dbReference type="ChEBI" id="CHEBI:58228"/>
        <note>ligand shared between two neighboring subunits</note>
    </ligand>
</feature>
<dbReference type="STRING" id="1194090.SAMN05443144_104109"/>
<keyword evidence="6" id="KW-1185">Reference proteome</keyword>
<feature type="binding site" evidence="2">
    <location>
        <position position="141"/>
    </location>
    <ligand>
        <name>N(2)-succinyl-L-ornithine</name>
        <dbReference type="ChEBI" id="CHEBI:58514"/>
    </ligand>
</feature>
<dbReference type="SUPFAM" id="SSF53671">
    <property type="entry name" value="Aspartate/ornithine carbamoyltransferase"/>
    <property type="match status" value="1"/>
</dbReference>
<dbReference type="InterPro" id="IPR043696">
    <property type="entry name" value="ArgF'-like"/>
</dbReference>
<feature type="binding site" description="in other chain" evidence="2">
    <location>
        <begin position="270"/>
        <end position="271"/>
    </location>
    <ligand>
        <name>carbamoyl phosphate</name>
        <dbReference type="ChEBI" id="CHEBI:58228"/>
        <note>ligand shared between two neighboring subunits</note>
    </ligand>
</feature>
<feature type="binding site" evidence="2">
    <location>
        <position position="74"/>
    </location>
    <ligand>
        <name>carbamoyl phosphate</name>
        <dbReference type="ChEBI" id="CHEBI:58228"/>
        <note>ligand shared between two neighboring subunits</note>
    </ligand>
</feature>
<evidence type="ECO:0000256" key="1">
    <source>
        <dbReference type="ARBA" id="ARBA00022679"/>
    </source>
</evidence>
<sequence>MNHFTSFEDVEHPQKLIRQVIELKNNPLFSERGKQKTVGLIFFNPSLRTRLSTQKAALNLGMDVIVLNINKDSWKVEFEDGTVMNGDTQEHIKDTVKVISSYCDILGVRSFATLKDRREDYEERVLNNFLTYSSVPVISLESATLHPLQSLTDMATIAASGITRPKVVLSWAPHPKALPQAVANSFLQWTPAIDADVVLAHPEGYELSDTFAGNISVTHNQEEAFAGADFIYAKNWSSYTSYGETPAVDGDWTITAGKMELTNRAQFMHCLPIRRNVVASDSVIDRSLVYRQAKNREFAAQAVLHNLMETL</sequence>
<dbReference type="GO" id="GO:0019240">
    <property type="term" value="P:citrulline biosynthetic process"/>
    <property type="evidence" value="ECO:0007669"/>
    <property type="project" value="TreeGrafter"/>
</dbReference>
<reference evidence="5 6" key="1">
    <citation type="submission" date="2016-11" db="EMBL/GenBank/DDBJ databases">
        <authorList>
            <person name="Jaros S."/>
            <person name="Januszkiewicz K."/>
            <person name="Wedrychowicz H."/>
        </authorList>
    </citation>
    <scope>NUCLEOTIDE SEQUENCE [LARGE SCALE GENOMIC DNA]</scope>
    <source>
        <strain evidence="5 6">DSM 21986</strain>
    </source>
</reference>
<evidence type="ECO:0000313" key="5">
    <source>
        <dbReference type="EMBL" id="SHE92090.1"/>
    </source>
</evidence>
<feature type="domain" description="Aspartate/ornithine carbamoyltransferase carbamoyl-P binding" evidence="4">
    <location>
        <begin position="3"/>
        <end position="158"/>
    </location>
</feature>
<evidence type="ECO:0000259" key="4">
    <source>
        <dbReference type="Pfam" id="PF02729"/>
    </source>
</evidence>